<evidence type="ECO:0000313" key="3">
    <source>
        <dbReference type="EMBL" id="AFK61073.1"/>
    </source>
</evidence>
<dbReference type="FunFam" id="2.40.50.100:FF:000003">
    <property type="entry name" value="Acetyl-CoA carboxylase biotin carboxyl carrier protein"/>
    <property type="match status" value="1"/>
</dbReference>
<feature type="domain" description="Lipoyl-binding" evidence="2">
    <location>
        <begin position="1"/>
        <end position="63"/>
    </location>
</feature>
<organism evidence="3 4">
    <name type="scientific">Advenella kashmirensis (strain DSM 17095 / LMG 22695 / WT001)</name>
    <name type="common">Tetrathiobacter kashmirensis</name>
    <dbReference type="NCBI Taxonomy" id="1036672"/>
    <lineage>
        <taxon>Bacteria</taxon>
        <taxon>Pseudomonadati</taxon>
        <taxon>Pseudomonadota</taxon>
        <taxon>Betaproteobacteria</taxon>
        <taxon>Burkholderiales</taxon>
        <taxon>Alcaligenaceae</taxon>
    </lineage>
</organism>
<dbReference type="PANTHER" id="PTHR45266">
    <property type="entry name" value="OXALOACETATE DECARBOXYLASE ALPHA CHAIN"/>
    <property type="match status" value="1"/>
</dbReference>
<sequence length="67" mass="7064">MPGKIISLSVKAGDTVKKGDALMVMEAMKMEHAITAPTSGIVEEVFFAVGDQVTDGAELIRIEEADA</sequence>
<accession>I3U7T5</accession>
<dbReference type="InterPro" id="IPR000089">
    <property type="entry name" value="Biotin_lipoyl"/>
</dbReference>
<dbReference type="InterPro" id="IPR050709">
    <property type="entry name" value="Biotin_Carboxyl_Carrier/Decarb"/>
</dbReference>
<dbReference type="EMBL" id="CP003555">
    <property type="protein sequence ID" value="AFK61073.1"/>
    <property type="molecule type" value="Genomic_DNA"/>
</dbReference>
<gene>
    <name evidence="3" type="ordered locus">TKWG_02135</name>
</gene>
<name>I3U7T5_ADVKW</name>
<dbReference type="Proteomes" id="UP000005267">
    <property type="component" value="Chromosome"/>
</dbReference>
<dbReference type="SUPFAM" id="SSF51230">
    <property type="entry name" value="Single hybrid motif"/>
    <property type="match status" value="1"/>
</dbReference>
<dbReference type="CDD" id="cd06850">
    <property type="entry name" value="biotinyl_domain"/>
    <property type="match status" value="1"/>
</dbReference>
<keyword evidence="4" id="KW-1185">Reference proteome</keyword>
<keyword evidence="1" id="KW-0092">Biotin</keyword>
<proteinExistence type="predicted"/>
<dbReference type="STRING" id="1036672.TKWG_02135"/>
<dbReference type="PANTHER" id="PTHR45266:SF3">
    <property type="entry name" value="OXALOACETATE DECARBOXYLASE ALPHA CHAIN"/>
    <property type="match status" value="1"/>
</dbReference>
<dbReference type="InterPro" id="IPR001882">
    <property type="entry name" value="Biotin_BS"/>
</dbReference>
<dbReference type="KEGG" id="aka:TKWG_02135"/>
<dbReference type="InterPro" id="IPR011053">
    <property type="entry name" value="Single_hybrid_motif"/>
</dbReference>
<evidence type="ECO:0000313" key="4">
    <source>
        <dbReference type="Proteomes" id="UP000005267"/>
    </source>
</evidence>
<evidence type="ECO:0000259" key="2">
    <source>
        <dbReference type="PROSITE" id="PS50968"/>
    </source>
</evidence>
<reference evidence="3 4" key="1">
    <citation type="journal article" date="2011" name="J. Bacteriol.">
        <title>Whole-genome shotgun sequencing of the sulfur-oxidizing chemoautotroph Tetrathiobacter kashmirensis.</title>
        <authorList>
            <person name="Ghosh W."/>
            <person name="George A."/>
            <person name="Agarwal A."/>
            <person name="Raj P."/>
            <person name="Alam M."/>
            <person name="Pyne P."/>
            <person name="Das Gupta S.K."/>
        </authorList>
    </citation>
    <scope>NUCLEOTIDE SEQUENCE [LARGE SCALE GENOMIC DNA]</scope>
    <source>
        <strain evidence="3 4">WT001</strain>
    </source>
</reference>
<dbReference type="Gene3D" id="2.40.50.100">
    <property type="match status" value="1"/>
</dbReference>
<dbReference type="HOGENOM" id="CLU_016733_9_1_4"/>
<dbReference type="PROSITE" id="PS50968">
    <property type="entry name" value="BIOTINYL_LIPOYL"/>
    <property type="match status" value="1"/>
</dbReference>
<dbReference type="AlphaFoldDB" id="I3U7T5"/>
<dbReference type="Pfam" id="PF00364">
    <property type="entry name" value="Biotin_lipoyl"/>
    <property type="match status" value="1"/>
</dbReference>
<reference evidence="4" key="2">
    <citation type="journal article" date="2013" name="PLoS ONE">
        <title>Genome implosion elicits host-confinement in Alcaligenaceae: evidence from the comparative genomics of Tetrathiobacter kashmirensis, a pathogen in the making.</title>
        <authorList>
            <person name="Ghosh W."/>
            <person name="Alam M."/>
            <person name="Roy C."/>
            <person name="Pyne P."/>
            <person name="George A."/>
            <person name="Chakraborty R."/>
            <person name="Majumder S."/>
            <person name="Agarwal A."/>
            <person name="Chakraborty S."/>
            <person name="Majumdar S."/>
            <person name="Gupta S.K."/>
        </authorList>
    </citation>
    <scope>NUCLEOTIDE SEQUENCE [LARGE SCALE GENOMIC DNA]</scope>
    <source>
        <strain evidence="4">WT001</strain>
    </source>
</reference>
<dbReference type="PROSITE" id="PS00188">
    <property type="entry name" value="BIOTIN"/>
    <property type="match status" value="1"/>
</dbReference>
<evidence type="ECO:0000256" key="1">
    <source>
        <dbReference type="ARBA" id="ARBA00023267"/>
    </source>
</evidence>
<protein>
    <submittedName>
        <fullName evidence="3">Biotin carboxylase subunit of acetyl-CoA carboxylase</fullName>
    </submittedName>
</protein>